<dbReference type="InterPro" id="IPR005225">
    <property type="entry name" value="Small_GTP-bd"/>
</dbReference>
<dbReference type="Gene3D" id="3.40.50.300">
    <property type="entry name" value="P-loop containing nucleotide triphosphate hydrolases"/>
    <property type="match status" value="1"/>
</dbReference>
<sequence length="483" mass="51679">MRSPRTNLSGHGDPIVAIATAPAKAAVGIVRASGTRLLPLVQAICKRPIPPREAIYTAFVDTHGEAIDHGIALFFPAPHSFTGEDVLELQAHGGPIVLQMLLARCLEAAATVGSDGSPVLARLRIAQPGEFTLRAFLHDKIDLVQAESIADLIDASTQAAARSASRSLSGAFSLEVHGLQDGLIALRTLVEATLDFPEEDIDPIHRADATARIQTLLRDVDTVLNHCRQGAMLRDGLNVVIAGQPNVGKSTLLNTLAGQELAIVTAIPGTTRDRIERTLHIDGVPLHLSDTAGLRNSDCEVERIGIARTWEAIRNADVVLFLHDASRSGQADYRNEEDTLAQAIAQHIGTRTQVLDVWNKADLAPVAPFAPVSPNAPTTSDVAGIRLSAKTGSGLDALRKELLRLAGWQGATEGLYLARQRHIDALHAVHRHLDHAHHQLGTHTLDIAAEELRLAHDALGSITGEFTADDLLGTIFAQFCIGK</sequence>
<dbReference type="InterPro" id="IPR018948">
    <property type="entry name" value="GTP-bd_TrmE_N"/>
</dbReference>
<feature type="binding site" evidence="6">
    <location>
        <position position="246"/>
    </location>
    <ligand>
        <name>K(+)</name>
        <dbReference type="ChEBI" id="CHEBI:29103"/>
    </ligand>
</feature>
<feature type="binding site" evidence="6">
    <location>
        <begin position="265"/>
        <end position="271"/>
    </location>
    <ligand>
        <name>GTP</name>
        <dbReference type="ChEBI" id="CHEBI:37565"/>
    </ligand>
</feature>
<dbReference type="STRING" id="946483.Cenrod_2715"/>
<dbReference type="eggNOG" id="COG0486">
    <property type="taxonomic scope" value="Bacteria"/>
</dbReference>
<dbReference type="NCBIfam" id="TIGR00450">
    <property type="entry name" value="mnmE_trmE_thdF"/>
    <property type="match status" value="1"/>
</dbReference>
<comment type="cofactor">
    <cofactor evidence="6">
        <name>K(+)</name>
        <dbReference type="ChEBI" id="CHEBI:29103"/>
    </cofactor>
    <text evidence="6">Binds 1 potassium ion per subunit.</text>
</comment>
<feature type="binding site" evidence="6">
    <location>
        <position position="267"/>
    </location>
    <ligand>
        <name>K(+)</name>
        <dbReference type="ChEBI" id="CHEBI:29103"/>
    </ligand>
</feature>
<evidence type="ECO:0000313" key="10">
    <source>
        <dbReference type="Proteomes" id="UP000017184"/>
    </source>
</evidence>
<dbReference type="EMBL" id="CP004885">
    <property type="protein sequence ID" value="AGX88761.1"/>
    <property type="molecule type" value="Genomic_DNA"/>
</dbReference>
<dbReference type="PANTHER" id="PTHR42714">
    <property type="entry name" value="TRNA MODIFICATION GTPASE GTPBP3"/>
    <property type="match status" value="1"/>
</dbReference>
<dbReference type="Pfam" id="PF10396">
    <property type="entry name" value="TrmE_N"/>
    <property type="match status" value="1"/>
</dbReference>
<dbReference type="PANTHER" id="PTHR42714:SF2">
    <property type="entry name" value="TRNA MODIFICATION GTPASE GTPBP3, MITOCHONDRIAL"/>
    <property type="match status" value="1"/>
</dbReference>
<dbReference type="HOGENOM" id="CLU_019624_4_1_4"/>
<feature type="binding site" evidence="6">
    <location>
        <position position="271"/>
    </location>
    <ligand>
        <name>Mg(2+)</name>
        <dbReference type="ChEBI" id="CHEBI:18420"/>
    </ligand>
</feature>
<reference evidence="9 10" key="1">
    <citation type="journal article" date="2013" name="Genome Biol.">
        <title>Genomic analysis reveals key aspects of prokaryotic symbiosis in the phototrophic consortium "Chlorochromatium aggregatum".</title>
        <authorList>
            <person name="Liu Z."/>
            <person name="Muller J."/>
            <person name="Li T."/>
            <person name="Alvey R.M."/>
            <person name="Vogl K."/>
            <person name="Frigaard N.U."/>
            <person name="Rockwell N.C."/>
            <person name="Boyd E.S."/>
            <person name="Tomsho L.P."/>
            <person name="Schuster S.C."/>
            <person name="Henke P."/>
            <person name="Rohde M."/>
            <person name="Overmann J."/>
            <person name="Bryant D.A."/>
        </authorList>
    </citation>
    <scope>NUCLEOTIDE SEQUENCE [LARGE SCALE GENOMIC DNA]</scope>
    <source>
        <strain evidence="9">CR</strain>
    </source>
</reference>
<organism evidence="9 10">
    <name type="scientific">Candidatus Symbiobacter mobilis CR</name>
    <dbReference type="NCBI Taxonomy" id="946483"/>
    <lineage>
        <taxon>Bacteria</taxon>
        <taxon>Pseudomonadati</taxon>
        <taxon>Pseudomonadota</taxon>
        <taxon>Betaproteobacteria</taxon>
        <taxon>Burkholderiales</taxon>
        <taxon>Comamonadaceae</taxon>
    </lineage>
</organism>
<comment type="function">
    <text evidence="6">Exhibits a very high intrinsic GTPase hydrolysis rate. Involved in the addition of a carboxymethylaminomethyl (cmnm) group at the wobble position (U34) of certain tRNAs, forming tRNA-cmnm(5)s(2)U34.</text>
</comment>
<feature type="binding site" evidence="6">
    <location>
        <begin position="290"/>
        <end position="293"/>
    </location>
    <ligand>
        <name>GTP</name>
        <dbReference type="ChEBI" id="CHEBI:37565"/>
    </ligand>
</feature>
<keyword evidence="6" id="KW-0479">Metal-binding</keyword>
<evidence type="ECO:0000256" key="5">
    <source>
        <dbReference type="ARBA" id="ARBA00023134"/>
    </source>
</evidence>
<dbReference type="InterPro" id="IPR031168">
    <property type="entry name" value="G_TrmE"/>
</dbReference>
<dbReference type="InterPro" id="IPR027368">
    <property type="entry name" value="MnmE_dom2"/>
</dbReference>
<evidence type="ECO:0000256" key="2">
    <source>
        <dbReference type="ARBA" id="ARBA00022694"/>
    </source>
</evidence>
<accession>U5NB05</accession>
<dbReference type="HAMAP" id="MF_00379">
    <property type="entry name" value="GTPase_MnmE"/>
    <property type="match status" value="1"/>
</dbReference>
<comment type="caution">
    <text evidence="6">Lacks conserved residue(s) required for the propagation of feature annotation.</text>
</comment>
<dbReference type="Gene3D" id="1.20.120.430">
    <property type="entry name" value="tRNA modification GTPase MnmE domain 2"/>
    <property type="match status" value="1"/>
</dbReference>
<evidence type="ECO:0000256" key="4">
    <source>
        <dbReference type="ARBA" id="ARBA00022958"/>
    </source>
</evidence>
<keyword evidence="6" id="KW-0460">Magnesium</keyword>
<dbReference type="GO" id="GO:0002098">
    <property type="term" value="P:tRNA wobble uridine modification"/>
    <property type="evidence" value="ECO:0007669"/>
    <property type="project" value="TreeGrafter"/>
</dbReference>
<dbReference type="GO" id="GO:0005525">
    <property type="term" value="F:GTP binding"/>
    <property type="evidence" value="ECO:0007669"/>
    <property type="project" value="UniProtKB-UniRule"/>
</dbReference>
<dbReference type="CDD" id="cd14858">
    <property type="entry name" value="TrmE_N"/>
    <property type="match status" value="1"/>
</dbReference>
<dbReference type="GO" id="GO:0046872">
    <property type="term" value="F:metal ion binding"/>
    <property type="evidence" value="ECO:0007669"/>
    <property type="project" value="UniProtKB-KW"/>
</dbReference>
<dbReference type="Pfam" id="PF12631">
    <property type="entry name" value="MnmE_helical"/>
    <property type="match status" value="1"/>
</dbReference>
<dbReference type="EC" id="3.6.-.-" evidence="6"/>
<comment type="similarity">
    <text evidence="1 6 7">Belongs to the TRAFAC class TrmE-Era-EngA-EngB-Septin-like GTPase superfamily. TrmE GTPase family.</text>
</comment>
<dbReference type="NCBIfam" id="NF003661">
    <property type="entry name" value="PRK05291.1-3"/>
    <property type="match status" value="1"/>
</dbReference>
<keyword evidence="6" id="KW-0963">Cytoplasm</keyword>
<dbReference type="InterPro" id="IPR004520">
    <property type="entry name" value="GTPase_MnmE"/>
</dbReference>
<dbReference type="SUPFAM" id="SSF52540">
    <property type="entry name" value="P-loop containing nucleoside triphosphate hydrolases"/>
    <property type="match status" value="1"/>
</dbReference>
<dbReference type="InterPro" id="IPR027266">
    <property type="entry name" value="TrmE/GcvT-like"/>
</dbReference>
<feature type="binding site" evidence="6">
    <location>
        <position position="31"/>
    </location>
    <ligand>
        <name>(6S)-5-formyl-5,6,7,8-tetrahydrofolate</name>
        <dbReference type="ChEBI" id="CHEBI:57457"/>
    </ligand>
</feature>
<dbReference type="AlphaFoldDB" id="U5NB05"/>
<dbReference type="Gene3D" id="3.30.1360.120">
    <property type="entry name" value="Probable tRNA modification gtpase trme, domain 1"/>
    <property type="match status" value="1"/>
</dbReference>
<evidence type="ECO:0000259" key="8">
    <source>
        <dbReference type="PROSITE" id="PS51709"/>
    </source>
</evidence>
<feature type="binding site" evidence="6">
    <location>
        <begin position="246"/>
        <end position="251"/>
    </location>
    <ligand>
        <name>GTP</name>
        <dbReference type="ChEBI" id="CHEBI:37565"/>
    </ligand>
</feature>
<feature type="binding site" evidence="6">
    <location>
        <begin position="359"/>
        <end position="362"/>
    </location>
    <ligand>
        <name>GTP</name>
        <dbReference type="ChEBI" id="CHEBI:37565"/>
    </ligand>
</feature>
<evidence type="ECO:0000256" key="1">
    <source>
        <dbReference type="ARBA" id="ARBA00011043"/>
    </source>
</evidence>
<dbReference type="InterPro" id="IPR006073">
    <property type="entry name" value="GTP-bd"/>
</dbReference>
<evidence type="ECO:0000256" key="7">
    <source>
        <dbReference type="RuleBase" id="RU003313"/>
    </source>
</evidence>
<feature type="binding site" evidence="6">
    <location>
        <position position="140"/>
    </location>
    <ligand>
        <name>(6S)-5-formyl-5,6,7,8-tetrahydrofolate</name>
        <dbReference type="ChEBI" id="CHEBI:57457"/>
    </ligand>
</feature>
<feature type="domain" description="TrmE-type G" evidence="8">
    <location>
        <begin position="236"/>
        <end position="407"/>
    </location>
</feature>
<dbReference type="PATRIC" id="fig|946483.4.peg.2741"/>
<dbReference type="KEGG" id="cbx:Cenrod_2715"/>
<keyword evidence="2 6" id="KW-0819">tRNA processing</keyword>
<dbReference type="SUPFAM" id="SSF116878">
    <property type="entry name" value="TrmE connector domain"/>
    <property type="match status" value="1"/>
</dbReference>
<dbReference type="NCBIfam" id="TIGR00231">
    <property type="entry name" value="small_GTP"/>
    <property type="match status" value="1"/>
</dbReference>
<comment type="subcellular location">
    <subcellularLocation>
        <location evidence="6">Cytoplasm</location>
    </subcellularLocation>
</comment>
<evidence type="ECO:0000256" key="6">
    <source>
        <dbReference type="HAMAP-Rule" id="MF_00379"/>
    </source>
</evidence>
<gene>
    <name evidence="6" type="primary">mnmE</name>
    <name evidence="6" type="synonym">trmE</name>
    <name evidence="9" type="ORF">Cenrod_2715</name>
</gene>
<feature type="binding site" evidence="6">
    <location>
        <position position="250"/>
    </location>
    <ligand>
        <name>Mg(2+)</name>
        <dbReference type="ChEBI" id="CHEBI:18420"/>
    </ligand>
</feature>
<dbReference type="CDD" id="cd04164">
    <property type="entry name" value="trmE"/>
    <property type="match status" value="1"/>
</dbReference>
<dbReference type="InterPro" id="IPR025867">
    <property type="entry name" value="MnmE_helical"/>
</dbReference>
<dbReference type="OrthoDB" id="9805918at2"/>
<proteinExistence type="inferred from homology"/>
<evidence type="ECO:0000256" key="3">
    <source>
        <dbReference type="ARBA" id="ARBA00022741"/>
    </source>
</evidence>
<evidence type="ECO:0000313" key="9">
    <source>
        <dbReference type="EMBL" id="AGX88761.1"/>
    </source>
</evidence>
<dbReference type="PROSITE" id="PS51709">
    <property type="entry name" value="G_TRME"/>
    <property type="match status" value="1"/>
</dbReference>
<comment type="subunit">
    <text evidence="6">Homodimer. Heterotetramer of two MnmE and two MnmG subunits.</text>
</comment>
<dbReference type="GO" id="GO:0005829">
    <property type="term" value="C:cytosol"/>
    <property type="evidence" value="ECO:0007669"/>
    <property type="project" value="TreeGrafter"/>
</dbReference>
<dbReference type="Pfam" id="PF01926">
    <property type="entry name" value="MMR_HSR1"/>
    <property type="match status" value="1"/>
</dbReference>
<dbReference type="GO" id="GO:0030488">
    <property type="term" value="P:tRNA methylation"/>
    <property type="evidence" value="ECO:0007669"/>
    <property type="project" value="TreeGrafter"/>
</dbReference>
<protein>
    <recommendedName>
        <fullName evidence="6">tRNA modification GTPase MnmE</fullName>
        <ecNumber evidence="6">3.6.-.-</ecNumber>
    </recommendedName>
</protein>
<keyword evidence="5 6" id="KW-0342">GTP-binding</keyword>
<keyword evidence="4 6" id="KW-0630">Potassium</keyword>
<feature type="binding site" evidence="6">
    <location>
        <position position="88"/>
    </location>
    <ligand>
        <name>(6S)-5-formyl-5,6,7,8-tetrahydrofolate</name>
        <dbReference type="ChEBI" id="CHEBI:57457"/>
    </ligand>
</feature>
<dbReference type="InterPro" id="IPR027417">
    <property type="entry name" value="P-loop_NTPase"/>
</dbReference>
<feature type="binding site" evidence="6">
    <location>
        <position position="265"/>
    </location>
    <ligand>
        <name>K(+)</name>
        <dbReference type="ChEBI" id="CHEBI:29103"/>
    </ligand>
</feature>
<feature type="binding site" evidence="6">
    <location>
        <position position="483"/>
    </location>
    <ligand>
        <name>(6S)-5-formyl-5,6,7,8-tetrahydrofolate</name>
        <dbReference type="ChEBI" id="CHEBI:57457"/>
    </ligand>
</feature>
<name>U5NB05_9BURK</name>
<dbReference type="Proteomes" id="UP000017184">
    <property type="component" value="Chromosome"/>
</dbReference>
<keyword evidence="6" id="KW-0378">Hydrolase</keyword>
<keyword evidence="3 6" id="KW-0547">Nucleotide-binding</keyword>
<keyword evidence="10" id="KW-1185">Reference proteome</keyword>
<dbReference type="GO" id="GO:0003924">
    <property type="term" value="F:GTPase activity"/>
    <property type="evidence" value="ECO:0007669"/>
    <property type="project" value="UniProtKB-UniRule"/>
</dbReference>
<feature type="binding site" evidence="6">
    <location>
        <position position="270"/>
    </location>
    <ligand>
        <name>K(+)</name>
        <dbReference type="ChEBI" id="CHEBI:29103"/>
    </ligand>
</feature>